<dbReference type="Proteomes" id="UP000828390">
    <property type="component" value="Unassembled WGS sequence"/>
</dbReference>
<keyword evidence="2" id="KW-0472">Membrane</keyword>
<gene>
    <name evidence="3" type="ORF">DPMN_031913</name>
</gene>
<proteinExistence type="predicted"/>
<accession>A0A9D4M377</accession>
<organism evidence="3 4">
    <name type="scientific">Dreissena polymorpha</name>
    <name type="common">Zebra mussel</name>
    <name type="synonym">Mytilus polymorpha</name>
    <dbReference type="NCBI Taxonomy" id="45954"/>
    <lineage>
        <taxon>Eukaryota</taxon>
        <taxon>Metazoa</taxon>
        <taxon>Spiralia</taxon>
        <taxon>Lophotrochozoa</taxon>
        <taxon>Mollusca</taxon>
        <taxon>Bivalvia</taxon>
        <taxon>Autobranchia</taxon>
        <taxon>Heteroconchia</taxon>
        <taxon>Euheterodonta</taxon>
        <taxon>Imparidentia</taxon>
        <taxon>Neoheterodontei</taxon>
        <taxon>Myida</taxon>
        <taxon>Dreissenoidea</taxon>
        <taxon>Dreissenidae</taxon>
        <taxon>Dreissena</taxon>
    </lineage>
</organism>
<sequence length="267" mass="30313">MGQGPPGYYFPVPRVQEKTPELAICVHLEWTKLIHFCSLFSELSVVEIKKASGAPRECVYRDLLPIDCMMRFLFDFWIGCILINVRQGGHGLLMVSDGKGSSIECSSNYEITFKFISPVQGNDTYGTYECCETYHPSNYVTVDIIPRYIDGGDENITRCEGKQNTETSPIHIHVVIVTTIFITSIVISIIFVLWRRKVLANLMTRSPKSVFEIMMMLMIDDGDGGNDDDDDDDDDDYDDDYDDDDDDNDDDDDDDDDDDSGVFCLFM</sequence>
<evidence type="ECO:0000313" key="3">
    <source>
        <dbReference type="EMBL" id="KAH3868761.1"/>
    </source>
</evidence>
<reference evidence="3" key="1">
    <citation type="journal article" date="2019" name="bioRxiv">
        <title>The Genome of the Zebra Mussel, Dreissena polymorpha: A Resource for Invasive Species Research.</title>
        <authorList>
            <person name="McCartney M.A."/>
            <person name="Auch B."/>
            <person name="Kono T."/>
            <person name="Mallez S."/>
            <person name="Zhang Y."/>
            <person name="Obille A."/>
            <person name="Becker A."/>
            <person name="Abrahante J.E."/>
            <person name="Garbe J."/>
            <person name="Badalamenti J.P."/>
            <person name="Herman A."/>
            <person name="Mangelson H."/>
            <person name="Liachko I."/>
            <person name="Sullivan S."/>
            <person name="Sone E.D."/>
            <person name="Koren S."/>
            <person name="Silverstein K.A.T."/>
            <person name="Beckman K.B."/>
            <person name="Gohl D.M."/>
        </authorList>
    </citation>
    <scope>NUCLEOTIDE SEQUENCE</scope>
    <source>
        <strain evidence="3">Duluth1</strain>
        <tissue evidence="3">Whole animal</tissue>
    </source>
</reference>
<evidence type="ECO:0000256" key="1">
    <source>
        <dbReference type="SAM" id="MobiDB-lite"/>
    </source>
</evidence>
<dbReference type="InterPro" id="IPR016024">
    <property type="entry name" value="ARM-type_fold"/>
</dbReference>
<name>A0A9D4M377_DREPO</name>
<dbReference type="AlphaFoldDB" id="A0A9D4M377"/>
<feature type="region of interest" description="Disordered" evidence="1">
    <location>
        <begin position="222"/>
        <end position="260"/>
    </location>
</feature>
<dbReference type="EMBL" id="JAIWYP010000002">
    <property type="protein sequence ID" value="KAH3868761.1"/>
    <property type="molecule type" value="Genomic_DNA"/>
</dbReference>
<evidence type="ECO:0000313" key="4">
    <source>
        <dbReference type="Proteomes" id="UP000828390"/>
    </source>
</evidence>
<keyword evidence="2" id="KW-0812">Transmembrane</keyword>
<keyword evidence="4" id="KW-1185">Reference proteome</keyword>
<comment type="caution">
    <text evidence="3">The sequence shown here is derived from an EMBL/GenBank/DDBJ whole genome shotgun (WGS) entry which is preliminary data.</text>
</comment>
<evidence type="ECO:0000256" key="2">
    <source>
        <dbReference type="SAM" id="Phobius"/>
    </source>
</evidence>
<dbReference type="SUPFAM" id="SSF48371">
    <property type="entry name" value="ARM repeat"/>
    <property type="match status" value="1"/>
</dbReference>
<feature type="transmembrane region" description="Helical" evidence="2">
    <location>
        <begin position="170"/>
        <end position="194"/>
    </location>
</feature>
<reference evidence="3" key="2">
    <citation type="submission" date="2020-11" db="EMBL/GenBank/DDBJ databases">
        <authorList>
            <person name="McCartney M.A."/>
            <person name="Auch B."/>
            <person name="Kono T."/>
            <person name="Mallez S."/>
            <person name="Becker A."/>
            <person name="Gohl D.M."/>
            <person name="Silverstein K.A.T."/>
            <person name="Koren S."/>
            <person name="Bechman K.B."/>
            <person name="Herman A."/>
            <person name="Abrahante J.E."/>
            <person name="Garbe J."/>
        </authorList>
    </citation>
    <scope>NUCLEOTIDE SEQUENCE</scope>
    <source>
        <strain evidence="3">Duluth1</strain>
        <tissue evidence="3">Whole animal</tissue>
    </source>
</reference>
<keyword evidence="2" id="KW-1133">Transmembrane helix</keyword>
<protein>
    <submittedName>
        <fullName evidence="3">Uncharacterized protein</fullName>
    </submittedName>
</protein>